<evidence type="ECO:0000256" key="2">
    <source>
        <dbReference type="ARBA" id="ARBA00022475"/>
    </source>
</evidence>
<reference evidence="9 10" key="1">
    <citation type="submission" date="2017-07" db="EMBL/GenBank/DDBJ databases">
        <title>Fictibacillus sp. nov. GDSW-R2A3 Genome sequencing and assembly.</title>
        <authorList>
            <person name="Mayilraj S."/>
        </authorList>
    </citation>
    <scope>NUCLEOTIDE SEQUENCE [LARGE SCALE GENOMIC DNA]</scope>
    <source>
        <strain evidence="9 10">GDSW-R2A3</strain>
    </source>
</reference>
<dbReference type="GO" id="GO:0044038">
    <property type="term" value="P:cell wall macromolecule biosynthetic process"/>
    <property type="evidence" value="ECO:0007669"/>
    <property type="project" value="TreeGrafter"/>
</dbReference>
<evidence type="ECO:0000313" key="9">
    <source>
        <dbReference type="EMBL" id="OYD59765.1"/>
    </source>
</evidence>
<dbReference type="PANTHER" id="PTHR22926">
    <property type="entry name" value="PHOSPHO-N-ACETYLMURAMOYL-PENTAPEPTIDE-TRANSFERASE"/>
    <property type="match status" value="1"/>
</dbReference>
<feature type="transmembrane region" description="Helical" evidence="8">
    <location>
        <begin position="236"/>
        <end position="258"/>
    </location>
</feature>
<feature type="binding site" evidence="7">
    <location>
        <position position="213"/>
    </location>
    <ligand>
        <name>Mg(2+)</name>
        <dbReference type="ChEBI" id="CHEBI:18420"/>
    </ligand>
</feature>
<keyword evidence="4 8" id="KW-0812">Transmembrane</keyword>
<dbReference type="CDD" id="cd06853">
    <property type="entry name" value="GT_WecA_like"/>
    <property type="match status" value="1"/>
</dbReference>
<protein>
    <submittedName>
        <fullName evidence="9">Undecaprenyl-phosphate alpha-N-acetylglucosaminyl 1-phosphate transferase</fullName>
    </submittedName>
</protein>
<dbReference type="OrthoDB" id="9783652at2"/>
<dbReference type="GO" id="GO:0046872">
    <property type="term" value="F:metal ion binding"/>
    <property type="evidence" value="ECO:0007669"/>
    <property type="project" value="UniProtKB-KW"/>
</dbReference>
<organism evidence="9 10">
    <name type="scientific">Fictibacillus aquaticus</name>
    <dbReference type="NCBI Taxonomy" id="2021314"/>
    <lineage>
        <taxon>Bacteria</taxon>
        <taxon>Bacillati</taxon>
        <taxon>Bacillota</taxon>
        <taxon>Bacilli</taxon>
        <taxon>Bacillales</taxon>
        <taxon>Fictibacillaceae</taxon>
        <taxon>Fictibacillus</taxon>
    </lineage>
</organism>
<feature type="transmembrane region" description="Helical" evidence="8">
    <location>
        <begin position="100"/>
        <end position="120"/>
    </location>
</feature>
<proteinExistence type="predicted"/>
<dbReference type="Proteomes" id="UP000215059">
    <property type="component" value="Unassembled WGS sequence"/>
</dbReference>
<feature type="transmembrane region" description="Helical" evidence="8">
    <location>
        <begin position="132"/>
        <end position="153"/>
    </location>
</feature>
<keyword evidence="10" id="KW-1185">Reference proteome</keyword>
<dbReference type="GO" id="GO:0071555">
    <property type="term" value="P:cell wall organization"/>
    <property type="evidence" value="ECO:0007669"/>
    <property type="project" value="TreeGrafter"/>
</dbReference>
<feature type="transmembrane region" description="Helical" evidence="8">
    <location>
        <begin position="209"/>
        <end position="230"/>
    </location>
</feature>
<evidence type="ECO:0000256" key="3">
    <source>
        <dbReference type="ARBA" id="ARBA00022679"/>
    </source>
</evidence>
<dbReference type="AlphaFoldDB" id="A0A235FGB2"/>
<dbReference type="PANTHER" id="PTHR22926:SF3">
    <property type="entry name" value="UNDECAPRENYL-PHOSPHATE ALPHA-N-ACETYLGLUCOSAMINYL 1-PHOSPHATE TRANSFERASE"/>
    <property type="match status" value="1"/>
</dbReference>
<evidence type="ECO:0000256" key="6">
    <source>
        <dbReference type="ARBA" id="ARBA00023136"/>
    </source>
</evidence>
<dbReference type="RefSeq" id="WP_094251726.1">
    <property type="nucleotide sequence ID" value="NZ_JBHLXL010000001.1"/>
</dbReference>
<evidence type="ECO:0000256" key="5">
    <source>
        <dbReference type="ARBA" id="ARBA00022989"/>
    </source>
</evidence>
<dbReference type="PROSITE" id="PS01348">
    <property type="entry name" value="MRAY_2"/>
    <property type="match status" value="1"/>
</dbReference>
<feature type="transmembrane region" description="Helical" evidence="8">
    <location>
        <begin position="45"/>
        <end position="65"/>
    </location>
</feature>
<feature type="transmembrane region" description="Helical" evidence="8">
    <location>
        <begin position="289"/>
        <end position="307"/>
    </location>
</feature>
<evidence type="ECO:0000256" key="1">
    <source>
        <dbReference type="ARBA" id="ARBA00004651"/>
    </source>
</evidence>
<dbReference type="InterPro" id="IPR000715">
    <property type="entry name" value="Glycosyl_transferase_4"/>
</dbReference>
<feature type="transmembrane region" description="Helical" evidence="8">
    <location>
        <begin position="71"/>
        <end position="88"/>
    </location>
</feature>
<dbReference type="GO" id="GO:0009103">
    <property type="term" value="P:lipopolysaccharide biosynthetic process"/>
    <property type="evidence" value="ECO:0007669"/>
    <property type="project" value="TreeGrafter"/>
</dbReference>
<comment type="subcellular location">
    <subcellularLocation>
        <location evidence="1">Cell membrane</location>
        <topology evidence="1">Multi-pass membrane protein</topology>
    </subcellularLocation>
</comment>
<sequence>MLLHYLLTLAISFGLSIILTPYVIKLSYKIGAVDKPNKRKVHDRIVPRLGGLAIYGGIAGAFLYILSVIDLSYSILIASTVIVATGIIDDRYNIRPWQKLLGQMIATVIVLADGFSINYITIPFTDGYSLEVSSWMALPISFIWIIGITNAINLIDGLDGLAAGVSAIAAFSIFTIAVSMGNIPVALISLAILGSTSGFLFFNFNPAKIFMGDTGSLLLGFLLAVLSVMGFKQVTFVTLIIPIIILAVPITDTLIAIVRRKVNKMGIMDADKNHLHHRLLASGFTHKQAVLFIYFIASVFGTAAVFLNNANLLSSMIVYCVLLLIIELLIEKLCLISQRYKPLISLYDKVKVVMVANNDNNKFNRKG</sequence>
<gene>
    <name evidence="9" type="ORF">CGZ90_07755</name>
</gene>
<feature type="transmembrane region" description="Helical" evidence="8">
    <location>
        <begin position="6"/>
        <end position="24"/>
    </location>
</feature>
<keyword evidence="7" id="KW-0479">Metal-binding</keyword>
<dbReference type="Pfam" id="PF00953">
    <property type="entry name" value="Glycos_transf_4"/>
    <property type="match status" value="1"/>
</dbReference>
<dbReference type="GO" id="GO:0005886">
    <property type="term" value="C:plasma membrane"/>
    <property type="evidence" value="ECO:0007669"/>
    <property type="project" value="UniProtKB-SubCell"/>
</dbReference>
<evidence type="ECO:0000256" key="7">
    <source>
        <dbReference type="PIRSR" id="PIRSR600715-1"/>
    </source>
</evidence>
<feature type="transmembrane region" description="Helical" evidence="8">
    <location>
        <begin position="160"/>
        <end position="177"/>
    </location>
</feature>
<feature type="transmembrane region" description="Helical" evidence="8">
    <location>
        <begin position="183"/>
        <end position="202"/>
    </location>
</feature>
<keyword evidence="3 9" id="KW-0808">Transferase</keyword>
<evidence type="ECO:0000256" key="4">
    <source>
        <dbReference type="ARBA" id="ARBA00022692"/>
    </source>
</evidence>
<feature type="binding site" evidence="7">
    <location>
        <position position="153"/>
    </location>
    <ligand>
        <name>Mg(2+)</name>
        <dbReference type="ChEBI" id="CHEBI:18420"/>
    </ligand>
</feature>
<feature type="transmembrane region" description="Helical" evidence="8">
    <location>
        <begin position="313"/>
        <end position="330"/>
    </location>
</feature>
<keyword evidence="7" id="KW-0460">Magnesium</keyword>
<keyword evidence="2" id="KW-1003">Cell membrane</keyword>
<keyword evidence="6 8" id="KW-0472">Membrane</keyword>
<evidence type="ECO:0000256" key="8">
    <source>
        <dbReference type="SAM" id="Phobius"/>
    </source>
</evidence>
<name>A0A235FGB2_9BACL</name>
<dbReference type="GO" id="GO:0016780">
    <property type="term" value="F:phosphotransferase activity, for other substituted phosphate groups"/>
    <property type="evidence" value="ECO:0007669"/>
    <property type="project" value="InterPro"/>
</dbReference>
<accession>A0A235FGB2</accession>
<keyword evidence="5 8" id="KW-1133">Transmembrane helix</keyword>
<comment type="cofactor">
    <cofactor evidence="7">
        <name>Mg(2+)</name>
        <dbReference type="ChEBI" id="CHEBI:18420"/>
    </cofactor>
</comment>
<dbReference type="InterPro" id="IPR018480">
    <property type="entry name" value="PNAcMuramoyl-5peptid_Trfase_CS"/>
</dbReference>
<comment type="caution">
    <text evidence="9">The sequence shown here is derived from an EMBL/GenBank/DDBJ whole genome shotgun (WGS) entry which is preliminary data.</text>
</comment>
<evidence type="ECO:0000313" key="10">
    <source>
        <dbReference type="Proteomes" id="UP000215059"/>
    </source>
</evidence>
<dbReference type="EMBL" id="NOII01000001">
    <property type="protein sequence ID" value="OYD59765.1"/>
    <property type="molecule type" value="Genomic_DNA"/>
</dbReference>